<feature type="transmembrane region" description="Helical" evidence="2">
    <location>
        <begin position="52"/>
        <end position="73"/>
    </location>
</feature>
<evidence type="ECO:0000256" key="1">
    <source>
        <dbReference type="SAM" id="MobiDB-lite"/>
    </source>
</evidence>
<evidence type="ECO:0000313" key="3">
    <source>
        <dbReference type="EMBL" id="KAL0565524.1"/>
    </source>
</evidence>
<proteinExistence type="predicted"/>
<keyword evidence="4" id="KW-1185">Reference proteome</keyword>
<protein>
    <submittedName>
        <fullName evidence="3">Uncharacterized protein</fullName>
    </submittedName>
</protein>
<keyword evidence="2" id="KW-1133">Transmembrane helix</keyword>
<organism evidence="3 4">
    <name type="scientific">Marasmius crinis-equi</name>
    <dbReference type="NCBI Taxonomy" id="585013"/>
    <lineage>
        <taxon>Eukaryota</taxon>
        <taxon>Fungi</taxon>
        <taxon>Dikarya</taxon>
        <taxon>Basidiomycota</taxon>
        <taxon>Agaricomycotina</taxon>
        <taxon>Agaricomycetes</taxon>
        <taxon>Agaricomycetidae</taxon>
        <taxon>Agaricales</taxon>
        <taxon>Marasmiineae</taxon>
        <taxon>Marasmiaceae</taxon>
        <taxon>Marasmius</taxon>
    </lineage>
</organism>
<sequence length="179" mass="19852">MSTTTLPEASALSNNSDLDDSENLQSQEEDVLLSYKLSPLIAGIKESWQYSLANSAVVGSVFAAVSAALIQTYKLKDEESGKLTPGNLKHYRYLMAVSYVALFLNASVTVTSLILIDKLGGVLKVSSKRKNAKSDPREGYWVSGASTPVRDLDLLKKRIEKFWLFRIHCMHCELLTIYT</sequence>
<feature type="transmembrane region" description="Helical" evidence="2">
    <location>
        <begin position="93"/>
        <end position="116"/>
    </location>
</feature>
<evidence type="ECO:0000313" key="4">
    <source>
        <dbReference type="Proteomes" id="UP001465976"/>
    </source>
</evidence>
<dbReference type="Proteomes" id="UP001465976">
    <property type="component" value="Unassembled WGS sequence"/>
</dbReference>
<accession>A0ABR3ERJ4</accession>
<gene>
    <name evidence="3" type="ORF">V5O48_016499</name>
</gene>
<keyword evidence="2" id="KW-0812">Transmembrane</keyword>
<keyword evidence="2" id="KW-0472">Membrane</keyword>
<reference evidence="3 4" key="1">
    <citation type="submission" date="2024-02" db="EMBL/GenBank/DDBJ databases">
        <title>A draft genome for the cacao thread blight pathogen Marasmius crinis-equi.</title>
        <authorList>
            <person name="Cohen S.P."/>
            <person name="Baruah I.K."/>
            <person name="Amoako-Attah I."/>
            <person name="Bukari Y."/>
            <person name="Meinhardt L.W."/>
            <person name="Bailey B.A."/>
        </authorList>
    </citation>
    <scope>NUCLEOTIDE SEQUENCE [LARGE SCALE GENOMIC DNA]</scope>
    <source>
        <strain evidence="3 4">GH-76</strain>
    </source>
</reference>
<evidence type="ECO:0000256" key="2">
    <source>
        <dbReference type="SAM" id="Phobius"/>
    </source>
</evidence>
<comment type="caution">
    <text evidence="3">The sequence shown here is derived from an EMBL/GenBank/DDBJ whole genome shotgun (WGS) entry which is preliminary data.</text>
</comment>
<name>A0ABR3ERJ4_9AGAR</name>
<dbReference type="EMBL" id="JBAHYK010002226">
    <property type="protein sequence ID" value="KAL0565524.1"/>
    <property type="molecule type" value="Genomic_DNA"/>
</dbReference>
<feature type="region of interest" description="Disordered" evidence="1">
    <location>
        <begin position="1"/>
        <end position="23"/>
    </location>
</feature>